<gene>
    <name evidence="2" type="ORF">K505DRAFT_329588</name>
</gene>
<dbReference type="Proteomes" id="UP000799757">
    <property type="component" value="Unassembled WGS sequence"/>
</dbReference>
<keyword evidence="1" id="KW-0812">Transmembrane</keyword>
<reference evidence="2" key="1">
    <citation type="journal article" date="2020" name="Stud. Mycol.">
        <title>101 Dothideomycetes genomes: a test case for predicting lifestyles and emergence of pathogens.</title>
        <authorList>
            <person name="Haridas S."/>
            <person name="Albert R."/>
            <person name="Binder M."/>
            <person name="Bloem J."/>
            <person name="Labutti K."/>
            <person name="Salamov A."/>
            <person name="Andreopoulos B."/>
            <person name="Baker S."/>
            <person name="Barry K."/>
            <person name="Bills G."/>
            <person name="Bluhm B."/>
            <person name="Cannon C."/>
            <person name="Castanera R."/>
            <person name="Culley D."/>
            <person name="Daum C."/>
            <person name="Ezra D."/>
            <person name="Gonzalez J."/>
            <person name="Henrissat B."/>
            <person name="Kuo A."/>
            <person name="Liang C."/>
            <person name="Lipzen A."/>
            <person name="Lutzoni F."/>
            <person name="Magnuson J."/>
            <person name="Mondo S."/>
            <person name="Nolan M."/>
            <person name="Ohm R."/>
            <person name="Pangilinan J."/>
            <person name="Park H.-J."/>
            <person name="Ramirez L."/>
            <person name="Alfaro M."/>
            <person name="Sun H."/>
            <person name="Tritt A."/>
            <person name="Yoshinaga Y."/>
            <person name="Zwiers L.-H."/>
            <person name="Turgeon B."/>
            <person name="Goodwin S."/>
            <person name="Spatafora J."/>
            <person name="Crous P."/>
            <person name="Grigoriev I."/>
        </authorList>
    </citation>
    <scope>NUCLEOTIDE SEQUENCE</scope>
    <source>
        <strain evidence="2">CBS 109.77</strain>
    </source>
</reference>
<evidence type="ECO:0000313" key="2">
    <source>
        <dbReference type="EMBL" id="KAF2787574.1"/>
    </source>
</evidence>
<evidence type="ECO:0000313" key="3">
    <source>
        <dbReference type="Proteomes" id="UP000799757"/>
    </source>
</evidence>
<evidence type="ECO:0000256" key="1">
    <source>
        <dbReference type="SAM" id="Phobius"/>
    </source>
</evidence>
<sequence length="82" mass="8828">MTALTPCPAGPALAAHVQPLQWGLFLCLEYISTLFPAFNALIDDSFPDALLLLPSVSLSSASGMVHLLLHFTLPGRARVRRV</sequence>
<dbReference type="AlphaFoldDB" id="A0A6A6WUI7"/>
<dbReference type="EMBL" id="MU002303">
    <property type="protein sequence ID" value="KAF2787574.1"/>
    <property type="molecule type" value="Genomic_DNA"/>
</dbReference>
<organism evidence="2 3">
    <name type="scientific">Melanomma pulvis-pyrius CBS 109.77</name>
    <dbReference type="NCBI Taxonomy" id="1314802"/>
    <lineage>
        <taxon>Eukaryota</taxon>
        <taxon>Fungi</taxon>
        <taxon>Dikarya</taxon>
        <taxon>Ascomycota</taxon>
        <taxon>Pezizomycotina</taxon>
        <taxon>Dothideomycetes</taxon>
        <taxon>Pleosporomycetidae</taxon>
        <taxon>Pleosporales</taxon>
        <taxon>Melanommataceae</taxon>
        <taxon>Melanomma</taxon>
    </lineage>
</organism>
<keyword evidence="1" id="KW-1133">Transmembrane helix</keyword>
<accession>A0A6A6WUI7</accession>
<proteinExistence type="predicted"/>
<keyword evidence="3" id="KW-1185">Reference proteome</keyword>
<feature type="transmembrane region" description="Helical" evidence="1">
    <location>
        <begin position="49"/>
        <end position="73"/>
    </location>
</feature>
<protein>
    <submittedName>
        <fullName evidence="2">Uncharacterized protein</fullName>
    </submittedName>
</protein>
<keyword evidence="1" id="KW-0472">Membrane</keyword>
<feature type="transmembrane region" description="Helical" evidence="1">
    <location>
        <begin position="20"/>
        <end position="42"/>
    </location>
</feature>
<name>A0A6A6WUI7_9PLEO</name>